<reference evidence="1 2" key="1">
    <citation type="submission" date="2022-02" db="EMBL/GenBank/DDBJ databases">
        <title>Description of Brenneria tiliae sp. nov. isolated from symptomatic Tilia x moltkei and Tilia x europaea trees in the UK.</title>
        <authorList>
            <person name="Kile H."/>
        </authorList>
    </citation>
    <scope>NUCLEOTIDE SEQUENCE [LARGE SCALE GENOMIC DNA]</scope>
    <source>
        <strain evidence="1 2">MC1SB4.1</strain>
    </source>
</reference>
<comment type="caution">
    <text evidence="1">The sequence shown here is derived from an EMBL/GenBank/DDBJ whole genome shotgun (WGS) entry which is preliminary data.</text>
</comment>
<dbReference type="EMBL" id="JAKPBZ010000113">
    <property type="protein sequence ID" value="MCL2894257.1"/>
    <property type="molecule type" value="Genomic_DNA"/>
</dbReference>
<gene>
    <name evidence="1" type="ORF">MFP26_16320</name>
</gene>
<name>A0ABT0MXE2_9GAMM</name>
<keyword evidence="2" id="KW-1185">Reference proteome</keyword>
<sequence>MAIGAAYKQEDWTFSAGKENKLGFTLEGVVSVAFKKEVLFVEAVLNGVGIIKTEAGFKLDQHNEGIDLVGYHNGITAEVEFFADLKSIPDRGAKNTSSGKYTYKNRTVLGAPLKESESPMRINLFGKERNLTKPKTIPAEL</sequence>
<proteinExistence type="predicted"/>
<dbReference type="RefSeq" id="WP_249245458.1">
    <property type="nucleotide sequence ID" value="NZ_JAKPBZ010000113.1"/>
</dbReference>
<organism evidence="1 2">
    <name type="scientific">Brenneria tiliae</name>
    <dbReference type="NCBI Taxonomy" id="2914984"/>
    <lineage>
        <taxon>Bacteria</taxon>
        <taxon>Pseudomonadati</taxon>
        <taxon>Pseudomonadota</taxon>
        <taxon>Gammaproteobacteria</taxon>
        <taxon>Enterobacterales</taxon>
        <taxon>Pectobacteriaceae</taxon>
        <taxon>Brenneria</taxon>
    </lineage>
</organism>
<dbReference type="Proteomes" id="UP001203069">
    <property type="component" value="Unassembled WGS sequence"/>
</dbReference>
<protein>
    <submittedName>
        <fullName evidence="1">Uncharacterized protein</fullName>
    </submittedName>
</protein>
<evidence type="ECO:0000313" key="1">
    <source>
        <dbReference type="EMBL" id="MCL2894257.1"/>
    </source>
</evidence>
<accession>A0ABT0MXE2</accession>
<evidence type="ECO:0000313" key="2">
    <source>
        <dbReference type="Proteomes" id="UP001203069"/>
    </source>
</evidence>